<keyword evidence="1" id="KW-0812">Transmembrane</keyword>
<keyword evidence="3" id="KW-1185">Reference proteome</keyword>
<reference evidence="3" key="1">
    <citation type="journal article" date="2019" name="Int. J. Syst. Evol. Microbiol.">
        <title>The Global Catalogue of Microorganisms (GCM) 10K type strain sequencing project: providing services to taxonomists for standard genome sequencing and annotation.</title>
        <authorList>
            <consortium name="The Broad Institute Genomics Platform"/>
            <consortium name="The Broad Institute Genome Sequencing Center for Infectious Disease"/>
            <person name="Wu L."/>
            <person name="Ma J."/>
        </authorList>
    </citation>
    <scope>NUCLEOTIDE SEQUENCE [LARGE SCALE GENOMIC DNA]</scope>
    <source>
        <strain evidence="3">CCUG 61948</strain>
    </source>
</reference>
<gene>
    <name evidence="2" type="ORF">ACFQZJ_07695</name>
</gene>
<comment type="caution">
    <text evidence="2">The sequence shown here is derived from an EMBL/GenBank/DDBJ whole genome shotgun (WGS) entry which is preliminary data.</text>
</comment>
<evidence type="ECO:0000313" key="3">
    <source>
        <dbReference type="Proteomes" id="UP001597012"/>
    </source>
</evidence>
<evidence type="ECO:0000256" key="1">
    <source>
        <dbReference type="SAM" id="Phobius"/>
    </source>
</evidence>
<name>A0ABW3B3I1_9FLAO</name>
<dbReference type="Proteomes" id="UP001597012">
    <property type="component" value="Unassembled WGS sequence"/>
</dbReference>
<proteinExistence type="predicted"/>
<dbReference type="RefSeq" id="WP_379933596.1">
    <property type="nucleotide sequence ID" value="NZ_JBHTHY010000005.1"/>
</dbReference>
<keyword evidence="1" id="KW-0472">Membrane</keyword>
<feature type="transmembrane region" description="Helical" evidence="1">
    <location>
        <begin position="9"/>
        <end position="26"/>
    </location>
</feature>
<evidence type="ECO:0000313" key="2">
    <source>
        <dbReference type="EMBL" id="MFD0797338.1"/>
    </source>
</evidence>
<organism evidence="2 3">
    <name type="scientific">Maribacter chungangensis</name>
    <dbReference type="NCBI Taxonomy" id="1069117"/>
    <lineage>
        <taxon>Bacteria</taxon>
        <taxon>Pseudomonadati</taxon>
        <taxon>Bacteroidota</taxon>
        <taxon>Flavobacteriia</taxon>
        <taxon>Flavobacteriales</taxon>
        <taxon>Flavobacteriaceae</taxon>
        <taxon>Maribacter</taxon>
    </lineage>
</organism>
<dbReference type="EMBL" id="JBHTHY010000005">
    <property type="protein sequence ID" value="MFD0797338.1"/>
    <property type="molecule type" value="Genomic_DNA"/>
</dbReference>
<accession>A0ABW3B3I1</accession>
<keyword evidence="1" id="KW-1133">Transmembrane helix</keyword>
<sequence>MILGITKRCILIGLLVIFGFVTGIYLQDVKHEESTTVAWEANRFNMTRFDKIMDYTNRMNSTNWKMMRDSILDQTDSLMILRFRKEMDSLTKVDNPVR</sequence>
<protein>
    <submittedName>
        <fullName evidence="2">Uncharacterized protein</fullName>
    </submittedName>
</protein>